<proteinExistence type="predicted"/>
<reference evidence="1 2" key="1">
    <citation type="submission" date="2016-03" db="EMBL/GenBank/DDBJ databases">
        <authorList>
            <person name="Ploux O."/>
        </authorList>
    </citation>
    <scope>NUCLEOTIDE SEQUENCE [LARGE SCALE GENOMIC DNA]</scope>
    <source>
        <strain evidence="1 2">UAMH 11012</strain>
    </source>
</reference>
<gene>
    <name evidence="1" type="ORF">PAC_10431</name>
</gene>
<keyword evidence="2" id="KW-1185">Reference proteome</keyword>
<evidence type="ECO:0000313" key="2">
    <source>
        <dbReference type="Proteomes" id="UP000184330"/>
    </source>
</evidence>
<organism evidence="1 2">
    <name type="scientific">Phialocephala subalpina</name>
    <dbReference type="NCBI Taxonomy" id="576137"/>
    <lineage>
        <taxon>Eukaryota</taxon>
        <taxon>Fungi</taxon>
        <taxon>Dikarya</taxon>
        <taxon>Ascomycota</taxon>
        <taxon>Pezizomycotina</taxon>
        <taxon>Leotiomycetes</taxon>
        <taxon>Helotiales</taxon>
        <taxon>Mollisiaceae</taxon>
        <taxon>Phialocephala</taxon>
        <taxon>Phialocephala fortinii species complex</taxon>
    </lineage>
</organism>
<sequence>MPVLNCWEWAANTTDYQLDDRWWTCELGRAELIQWSELARPSPLNICSALQTAFESAGPPGKSKLAEKLWQDLRMLFSLVDLGSWKCGSGSRKARPTNSTAQPPLNLEGSVWTAFLEPWIHILGSERLAGITANFGAVESWVEERQQGCYKGILRFFLSTVEDSGWGSVFLDSFFIVINLLRLFVLLSTQPGTGEMVLRARNLRRRVVSPCRRK</sequence>
<name>A0A1L7X684_9HELO</name>
<evidence type="ECO:0000313" key="1">
    <source>
        <dbReference type="EMBL" id="CZR60535.1"/>
    </source>
</evidence>
<accession>A0A1L7X684</accession>
<dbReference type="EMBL" id="FJOG01000016">
    <property type="protein sequence ID" value="CZR60535.1"/>
    <property type="molecule type" value="Genomic_DNA"/>
</dbReference>
<protein>
    <submittedName>
        <fullName evidence="1">Uncharacterized protein</fullName>
    </submittedName>
</protein>
<dbReference type="Proteomes" id="UP000184330">
    <property type="component" value="Unassembled WGS sequence"/>
</dbReference>
<dbReference type="AlphaFoldDB" id="A0A1L7X684"/>